<evidence type="ECO:0000313" key="1">
    <source>
        <dbReference type="EMBL" id="RAP71766.1"/>
    </source>
</evidence>
<dbReference type="EMBL" id="LJAM02000101">
    <property type="protein sequence ID" value="RAP71766.1"/>
    <property type="molecule type" value="Genomic_DNA"/>
</dbReference>
<sequence>MGLLIFANASQSGIMILPHEQYVGVRRAVALLNNIEIMLQSHKNG</sequence>
<evidence type="ECO:0000313" key="2">
    <source>
        <dbReference type="Proteomes" id="UP000244334"/>
    </source>
</evidence>
<protein>
    <submittedName>
        <fullName evidence="1">Uncharacterized protein</fullName>
    </submittedName>
</protein>
<comment type="caution">
    <text evidence="1">The sequence shown here is derived from an EMBL/GenBank/DDBJ whole genome shotgun (WGS) entry which is preliminary data.</text>
</comment>
<gene>
    <name evidence="1" type="ORF">ACZ87_01409</name>
</gene>
<name>A0A328TV90_9GAMM</name>
<proteinExistence type="predicted"/>
<dbReference type="Proteomes" id="UP000244334">
    <property type="component" value="Unassembled WGS sequence"/>
</dbReference>
<dbReference type="AlphaFoldDB" id="A0A328TV90"/>
<keyword evidence="2" id="KW-1185">Reference proteome</keyword>
<reference evidence="1" key="1">
    <citation type="submission" date="2018-04" db="EMBL/GenBank/DDBJ databases">
        <title>Genomes of the Obligate Erwinia dacicola and Facultative Enterobacter sp. OLF Endosymbionts of the Olive Fruit fly, Bactrocera oleae.</title>
        <authorList>
            <person name="Estes A.M."/>
            <person name="Hearn D.J."/>
            <person name="Agarwal S."/>
            <person name="Pierson E.A."/>
            <person name="Dunning-Hotopp J.C."/>
        </authorList>
    </citation>
    <scope>NUCLEOTIDE SEQUENCE [LARGE SCALE GENOMIC DNA]</scope>
    <source>
        <strain evidence="1">Oroville</strain>
    </source>
</reference>
<organism evidence="1 2">
    <name type="scientific">Candidatus Erwinia dacicola</name>
    <dbReference type="NCBI Taxonomy" id="252393"/>
    <lineage>
        <taxon>Bacteria</taxon>
        <taxon>Pseudomonadati</taxon>
        <taxon>Pseudomonadota</taxon>
        <taxon>Gammaproteobacteria</taxon>
        <taxon>Enterobacterales</taxon>
        <taxon>Erwiniaceae</taxon>
        <taxon>Erwinia</taxon>
    </lineage>
</organism>
<accession>A0A328TV90</accession>